<keyword evidence="2" id="KW-1185">Reference proteome</keyword>
<reference evidence="1" key="1">
    <citation type="submission" date="2025-08" db="UniProtKB">
        <authorList>
            <consortium name="Ensembl"/>
        </authorList>
    </citation>
    <scope>IDENTIFICATION</scope>
</reference>
<dbReference type="GeneTree" id="ENSGT00940000170545"/>
<name>A0A8C5RUJ4_LATLA</name>
<reference evidence="1" key="2">
    <citation type="submission" date="2025-09" db="UniProtKB">
        <authorList>
            <consortium name="Ensembl"/>
        </authorList>
    </citation>
    <scope>IDENTIFICATION</scope>
</reference>
<protein>
    <submittedName>
        <fullName evidence="1">Uncharacterized protein</fullName>
    </submittedName>
</protein>
<accession>A0A8C5RUJ4</accession>
<dbReference type="Ensembl" id="ENSLLTT00000009072.1">
    <property type="protein sequence ID" value="ENSLLTP00000008744.1"/>
    <property type="gene ID" value="ENSLLTG00000006672.1"/>
</dbReference>
<evidence type="ECO:0000313" key="1">
    <source>
        <dbReference type="Ensembl" id="ENSLLTP00000008744.1"/>
    </source>
</evidence>
<sequence length="340" mass="38555">MSLAIRKRSWEEHVTQWMGLHSGSLDSNVLCRHGLVVDNLQARMEKNELWCESLKEKSASLPDCCHVGELVVFPSKLFSNVSKELDENENHQEEREFLSLEASVETLVNVSIGNDDGNGGSKNTDLPLEIINCQFMPVEDKLLAEKNSSEEPSVKIISRVEAKKQSDHTTEPIEKRNTSNYERAMKNNSREEVIVLGYNNSNESKDVSKEKNWEPSVEKSLSQEQIVRGATALQYEKLDVPHEKNDNILFHDEGTQHRGNDATISNSNNSLAQSPGSYIWSEDNNVDMHNATKAQNEWVLNAPLVSEDLKNKMITHQPTDCQVVLRKKRVSSCFQTYKDK</sequence>
<dbReference type="Proteomes" id="UP000694406">
    <property type="component" value="Unplaced"/>
</dbReference>
<proteinExistence type="predicted"/>
<organism evidence="1 2">
    <name type="scientific">Laticauda laticaudata</name>
    <name type="common">Blue-ringed sea krait</name>
    <name type="synonym">Blue-lipped sea krait</name>
    <dbReference type="NCBI Taxonomy" id="8630"/>
    <lineage>
        <taxon>Eukaryota</taxon>
        <taxon>Metazoa</taxon>
        <taxon>Chordata</taxon>
        <taxon>Craniata</taxon>
        <taxon>Vertebrata</taxon>
        <taxon>Euteleostomi</taxon>
        <taxon>Lepidosauria</taxon>
        <taxon>Squamata</taxon>
        <taxon>Bifurcata</taxon>
        <taxon>Unidentata</taxon>
        <taxon>Episquamata</taxon>
        <taxon>Toxicofera</taxon>
        <taxon>Serpentes</taxon>
        <taxon>Colubroidea</taxon>
        <taxon>Elapidae</taxon>
        <taxon>Laticaudinae</taxon>
        <taxon>Laticauda</taxon>
    </lineage>
</organism>
<dbReference type="AlphaFoldDB" id="A0A8C5RUJ4"/>
<evidence type="ECO:0000313" key="2">
    <source>
        <dbReference type="Proteomes" id="UP000694406"/>
    </source>
</evidence>